<keyword evidence="10" id="KW-1185">Reference proteome</keyword>
<dbReference type="CDD" id="cd16913">
    <property type="entry name" value="YkuD_like"/>
    <property type="match status" value="1"/>
</dbReference>
<evidence type="ECO:0000256" key="7">
    <source>
        <dbReference type="PROSITE-ProRule" id="PRU01373"/>
    </source>
</evidence>
<evidence type="ECO:0000256" key="3">
    <source>
        <dbReference type="ARBA" id="ARBA00022679"/>
    </source>
</evidence>
<keyword evidence="6 7" id="KW-0961">Cell wall biogenesis/degradation</keyword>
<evidence type="ECO:0000313" key="10">
    <source>
        <dbReference type="Proteomes" id="UP000199455"/>
    </source>
</evidence>
<dbReference type="Proteomes" id="UP000199455">
    <property type="component" value="Unassembled WGS sequence"/>
</dbReference>
<dbReference type="AlphaFoldDB" id="A0A1G7BH24"/>
<proteinExistence type="inferred from homology"/>
<dbReference type="UniPathway" id="UPA00219"/>
<evidence type="ECO:0000256" key="2">
    <source>
        <dbReference type="ARBA" id="ARBA00005992"/>
    </source>
</evidence>
<organism evidence="9 10">
    <name type="scientific">Pedobacter soli</name>
    <dbReference type="NCBI Taxonomy" id="390242"/>
    <lineage>
        <taxon>Bacteria</taxon>
        <taxon>Pseudomonadati</taxon>
        <taxon>Bacteroidota</taxon>
        <taxon>Sphingobacteriia</taxon>
        <taxon>Sphingobacteriales</taxon>
        <taxon>Sphingobacteriaceae</taxon>
        <taxon>Pedobacter</taxon>
    </lineage>
</organism>
<dbReference type="Gene3D" id="2.40.440.10">
    <property type="entry name" value="L,D-transpeptidase catalytic domain-like"/>
    <property type="match status" value="1"/>
</dbReference>
<keyword evidence="5 7" id="KW-0573">Peptidoglycan synthesis</keyword>
<evidence type="ECO:0000256" key="4">
    <source>
        <dbReference type="ARBA" id="ARBA00022960"/>
    </source>
</evidence>
<dbReference type="RefSeq" id="WP_090772572.1">
    <property type="nucleotide sequence ID" value="NZ_FMZH01000015.1"/>
</dbReference>
<dbReference type="PROSITE" id="PS52029">
    <property type="entry name" value="LD_TPASE"/>
    <property type="match status" value="1"/>
</dbReference>
<feature type="domain" description="L,D-TPase catalytic" evidence="8">
    <location>
        <begin position="34"/>
        <end position="170"/>
    </location>
</feature>
<name>A0A1G7BH24_9SPHI</name>
<dbReference type="GO" id="GO:0009252">
    <property type="term" value="P:peptidoglycan biosynthetic process"/>
    <property type="evidence" value="ECO:0007669"/>
    <property type="project" value="UniProtKB-UniPathway"/>
</dbReference>
<feature type="active site" description="Nucleophile" evidence="7">
    <location>
        <position position="146"/>
    </location>
</feature>
<gene>
    <name evidence="9" type="ORF">SAMN04488024_11538</name>
</gene>
<keyword evidence="4 7" id="KW-0133">Cell shape</keyword>
<dbReference type="PANTHER" id="PTHR36699:SF1">
    <property type="entry name" value="L,D-TRANSPEPTIDASE YAFK-RELATED"/>
    <property type="match status" value="1"/>
</dbReference>
<reference evidence="10" key="1">
    <citation type="submission" date="2016-10" db="EMBL/GenBank/DDBJ databases">
        <authorList>
            <person name="Varghese N."/>
            <person name="Submissions S."/>
        </authorList>
    </citation>
    <scope>NUCLEOTIDE SEQUENCE [LARGE SCALE GENOMIC DNA]</scope>
    <source>
        <strain evidence="10">DSM 18609</strain>
    </source>
</reference>
<dbReference type="STRING" id="390242.SAMN04488024_11538"/>
<dbReference type="Pfam" id="PF03734">
    <property type="entry name" value="YkuD"/>
    <property type="match status" value="1"/>
</dbReference>
<dbReference type="GO" id="GO:0071555">
    <property type="term" value="P:cell wall organization"/>
    <property type="evidence" value="ECO:0007669"/>
    <property type="project" value="UniProtKB-UniRule"/>
</dbReference>
<evidence type="ECO:0000256" key="5">
    <source>
        <dbReference type="ARBA" id="ARBA00022984"/>
    </source>
</evidence>
<evidence type="ECO:0000256" key="1">
    <source>
        <dbReference type="ARBA" id="ARBA00004752"/>
    </source>
</evidence>
<keyword evidence="3" id="KW-0808">Transferase</keyword>
<evidence type="ECO:0000256" key="6">
    <source>
        <dbReference type="ARBA" id="ARBA00023316"/>
    </source>
</evidence>
<dbReference type="GO" id="GO:0016740">
    <property type="term" value="F:transferase activity"/>
    <property type="evidence" value="ECO:0007669"/>
    <property type="project" value="UniProtKB-KW"/>
</dbReference>
<dbReference type="GO" id="GO:0008360">
    <property type="term" value="P:regulation of cell shape"/>
    <property type="evidence" value="ECO:0007669"/>
    <property type="project" value="UniProtKB-UniRule"/>
</dbReference>
<dbReference type="SUPFAM" id="SSF141523">
    <property type="entry name" value="L,D-transpeptidase catalytic domain-like"/>
    <property type="match status" value="1"/>
</dbReference>
<dbReference type="InterPro" id="IPR038063">
    <property type="entry name" value="Transpep_catalytic_dom"/>
</dbReference>
<dbReference type="InterPro" id="IPR005490">
    <property type="entry name" value="LD_TPept_cat_dom"/>
</dbReference>
<protein>
    <submittedName>
        <fullName evidence="9">L,D-transpeptidase catalytic domain</fullName>
    </submittedName>
</protein>
<dbReference type="EMBL" id="FMZH01000015">
    <property type="protein sequence ID" value="SDE26293.1"/>
    <property type="molecule type" value="Genomic_DNA"/>
</dbReference>
<evidence type="ECO:0000313" key="9">
    <source>
        <dbReference type="EMBL" id="SDE26293.1"/>
    </source>
</evidence>
<accession>A0A1G7BH24</accession>
<dbReference type="GO" id="GO:0004180">
    <property type="term" value="F:carboxypeptidase activity"/>
    <property type="evidence" value="ECO:0007669"/>
    <property type="project" value="UniProtKB-ARBA"/>
</dbReference>
<evidence type="ECO:0000259" key="8">
    <source>
        <dbReference type="PROSITE" id="PS52029"/>
    </source>
</evidence>
<comment type="pathway">
    <text evidence="1 7">Cell wall biogenesis; peptidoglycan biosynthesis.</text>
</comment>
<feature type="active site" description="Proton donor/acceptor" evidence="7">
    <location>
        <position position="124"/>
    </location>
</feature>
<dbReference type="PANTHER" id="PTHR36699">
    <property type="entry name" value="LD-TRANSPEPTIDASE"/>
    <property type="match status" value="1"/>
</dbReference>
<sequence length="171" mass="19302">MKKAILFIFLLTIVGAIIYNLYPEKKLPANTKIDYIIVKKSDRRLLAYSKFKLVKTYQISLGDSPVGHKEYEGDEKTPEGIYIINAKNPHSGYHKNLGVSYPNSKDVAYAKLLGRPAGGDIKIHGIRNKFGFIGKFQRFSDWTNGCMALTNSEVDELYTTVKIGTKIEIRP</sequence>
<comment type="similarity">
    <text evidence="2">Belongs to the YkuD family.</text>
</comment>